<comment type="caution">
    <text evidence="2">The sequence shown here is derived from an EMBL/GenBank/DDBJ whole genome shotgun (WGS) entry which is preliminary data.</text>
</comment>
<feature type="region of interest" description="Disordered" evidence="1">
    <location>
        <begin position="1"/>
        <end position="44"/>
    </location>
</feature>
<evidence type="ECO:0000313" key="2">
    <source>
        <dbReference type="EMBL" id="GIO36413.1"/>
    </source>
</evidence>
<reference evidence="2 3" key="1">
    <citation type="submission" date="2021-03" db="EMBL/GenBank/DDBJ databases">
        <title>Antimicrobial resistance genes in bacteria isolated from Japanese honey, and their potential for conferring macrolide and lincosamide resistance in the American foulbrood pathogen Paenibacillus larvae.</title>
        <authorList>
            <person name="Okamoto M."/>
            <person name="Kumagai M."/>
            <person name="Kanamori H."/>
            <person name="Takamatsu D."/>
        </authorList>
    </citation>
    <scope>NUCLEOTIDE SEQUENCE [LARGE SCALE GENOMIC DNA]</scope>
    <source>
        <strain evidence="2 3">J41TS12</strain>
    </source>
</reference>
<protein>
    <submittedName>
        <fullName evidence="2">Uncharacterized protein</fullName>
    </submittedName>
</protein>
<evidence type="ECO:0000313" key="3">
    <source>
        <dbReference type="Proteomes" id="UP000681162"/>
    </source>
</evidence>
<feature type="compositionally biased region" description="Basic and acidic residues" evidence="1">
    <location>
        <begin position="10"/>
        <end position="30"/>
    </location>
</feature>
<dbReference type="RefSeq" id="WP_212938784.1">
    <property type="nucleotide sequence ID" value="NZ_BORR01000004.1"/>
</dbReference>
<name>A0A919XRX0_9BACL</name>
<organism evidence="2 3">
    <name type="scientific">Paenibacillus antibioticophila</name>
    <dbReference type="NCBI Taxonomy" id="1274374"/>
    <lineage>
        <taxon>Bacteria</taxon>
        <taxon>Bacillati</taxon>
        <taxon>Bacillota</taxon>
        <taxon>Bacilli</taxon>
        <taxon>Bacillales</taxon>
        <taxon>Paenibacillaceae</taxon>
        <taxon>Paenibacillus</taxon>
    </lineage>
</organism>
<gene>
    <name evidence="2" type="ORF">J41TS12_12740</name>
</gene>
<accession>A0A919XRX0</accession>
<keyword evidence="3" id="KW-1185">Reference proteome</keyword>
<sequence length="169" mass="19992">MEFNPSDNNGTEKKTKSKHNDEKREHEKRLSTSPGEYKNKKEENIIKKTYTRRTKLSDGVNMMTKTFESKELLPFSQLRTLNQKELLQSLVEHDKLGIVIKDQLKVAMIDMERYEQLVDALQDYERLLELMDEQEEYGRILHRFESNRVVEYKEGMSLLDLAGVHRKKG</sequence>
<evidence type="ECO:0000256" key="1">
    <source>
        <dbReference type="SAM" id="MobiDB-lite"/>
    </source>
</evidence>
<dbReference type="Proteomes" id="UP000681162">
    <property type="component" value="Unassembled WGS sequence"/>
</dbReference>
<proteinExistence type="predicted"/>
<dbReference type="EMBL" id="BORR01000004">
    <property type="protein sequence ID" value="GIO36413.1"/>
    <property type="molecule type" value="Genomic_DNA"/>
</dbReference>
<dbReference type="AlphaFoldDB" id="A0A919XRX0"/>